<accession>A0A4R1GHE9</accession>
<feature type="binding site" evidence="12">
    <location>
        <position position="132"/>
    </location>
    <ligand>
        <name>Zn(2+)</name>
        <dbReference type="ChEBI" id="CHEBI:29105"/>
        <note>catalytic</note>
    </ligand>
</feature>
<feature type="transmembrane region" description="Helical" evidence="12">
    <location>
        <begin position="186"/>
        <end position="204"/>
    </location>
</feature>
<dbReference type="HAMAP" id="MF_00188">
    <property type="entry name" value="Pept_M48_protease_HtpX"/>
    <property type="match status" value="1"/>
</dbReference>
<feature type="domain" description="Peptidase M48" evidence="13">
    <location>
        <begin position="67"/>
        <end position="287"/>
    </location>
</feature>
<dbReference type="GO" id="GO:0005886">
    <property type="term" value="C:plasma membrane"/>
    <property type="evidence" value="ECO:0007669"/>
    <property type="project" value="UniProtKB-SubCell"/>
</dbReference>
<dbReference type="RefSeq" id="WP_132525883.1">
    <property type="nucleotide sequence ID" value="NZ_SMFV01000002.1"/>
</dbReference>
<dbReference type="Pfam" id="PF01435">
    <property type="entry name" value="Peptidase_M48"/>
    <property type="match status" value="1"/>
</dbReference>
<evidence type="ECO:0000256" key="5">
    <source>
        <dbReference type="ARBA" id="ARBA00022692"/>
    </source>
</evidence>
<dbReference type="InterPro" id="IPR001915">
    <property type="entry name" value="Peptidase_M48"/>
</dbReference>
<dbReference type="OrthoDB" id="15218at2"/>
<keyword evidence="6 12" id="KW-0479">Metal-binding</keyword>
<keyword evidence="4 12" id="KW-0645">Protease</keyword>
<name>A0A4R1GHE9_9BACT</name>
<comment type="caution">
    <text evidence="12">Lacks conserved residue(s) required for the propagation of feature annotation.</text>
</comment>
<keyword evidence="14" id="KW-0346">Stress response</keyword>
<evidence type="ECO:0000256" key="9">
    <source>
        <dbReference type="ARBA" id="ARBA00022989"/>
    </source>
</evidence>
<evidence type="ECO:0000313" key="15">
    <source>
        <dbReference type="Proteomes" id="UP000295777"/>
    </source>
</evidence>
<reference evidence="14 15" key="1">
    <citation type="submission" date="2019-03" db="EMBL/GenBank/DDBJ databases">
        <title>Genomic Encyclopedia of Archaeal and Bacterial Type Strains, Phase II (KMG-II): from individual species to whole genera.</title>
        <authorList>
            <person name="Goeker M."/>
        </authorList>
    </citation>
    <scope>NUCLEOTIDE SEQUENCE [LARGE SCALE GENOMIC DNA]</scope>
    <source>
        <strain evidence="14 15">DSM 24425</strain>
    </source>
</reference>
<evidence type="ECO:0000256" key="1">
    <source>
        <dbReference type="ARBA" id="ARBA00004651"/>
    </source>
</evidence>
<keyword evidence="11 12" id="KW-0472">Membrane</keyword>
<feature type="binding site" evidence="12">
    <location>
        <position position="136"/>
    </location>
    <ligand>
        <name>Zn(2+)</name>
        <dbReference type="ChEBI" id="CHEBI:29105"/>
        <note>catalytic</note>
    </ligand>
</feature>
<dbReference type="PANTHER" id="PTHR43221">
    <property type="entry name" value="PROTEASE HTPX"/>
    <property type="match status" value="1"/>
</dbReference>
<gene>
    <name evidence="12" type="primary">htpX</name>
    <name evidence="14" type="ORF">CLV27_0716</name>
</gene>
<comment type="cofactor">
    <cofactor evidence="12">
        <name>Zn(2+)</name>
        <dbReference type="ChEBI" id="CHEBI:29105"/>
    </cofactor>
    <text evidence="12">Binds 1 zinc ion per subunit.</text>
</comment>
<dbReference type="GO" id="GO:0006508">
    <property type="term" value="P:proteolysis"/>
    <property type="evidence" value="ECO:0007669"/>
    <property type="project" value="UniProtKB-KW"/>
</dbReference>
<dbReference type="PANTHER" id="PTHR43221:SF1">
    <property type="entry name" value="PROTEASE HTPX"/>
    <property type="match status" value="1"/>
</dbReference>
<keyword evidence="10 12" id="KW-0482">Metalloprotease</keyword>
<evidence type="ECO:0000256" key="3">
    <source>
        <dbReference type="ARBA" id="ARBA00022475"/>
    </source>
</evidence>
<feature type="transmembrane region" description="Helical" evidence="12">
    <location>
        <begin position="143"/>
        <end position="166"/>
    </location>
</feature>
<dbReference type="Gene3D" id="3.30.2010.10">
    <property type="entry name" value="Metalloproteases ('zincins'), catalytic domain"/>
    <property type="match status" value="1"/>
</dbReference>
<comment type="similarity">
    <text evidence="2 12">Belongs to the peptidase M48B family.</text>
</comment>
<protein>
    <recommendedName>
        <fullName evidence="12">Protease HtpX homolog</fullName>
        <ecNumber evidence="12">3.4.24.-</ecNumber>
    </recommendedName>
</protein>
<evidence type="ECO:0000256" key="12">
    <source>
        <dbReference type="HAMAP-Rule" id="MF_00188"/>
    </source>
</evidence>
<evidence type="ECO:0000256" key="4">
    <source>
        <dbReference type="ARBA" id="ARBA00022670"/>
    </source>
</evidence>
<comment type="caution">
    <text evidence="14">The sequence shown here is derived from an EMBL/GenBank/DDBJ whole genome shotgun (WGS) entry which is preliminary data.</text>
</comment>
<evidence type="ECO:0000259" key="13">
    <source>
        <dbReference type="Pfam" id="PF01435"/>
    </source>
</evidence>
<evidence type="ECO:0000256" key="2">
    <source>
        <dbReference type="ARBA" id="ARBA00009779"/>
    </source>
</evidence>
<evidence type="ECO:0000256" key="7">
    <source>
        <dbReference type="ARBA" id="ARBA00022801"/>
    </source>
</evidence>
<evidence type="ECO:0000313" key="14">
    <source>
        <dbReference type="EMBL" id="TCK05289.1"/>
    </source>
</evidence>
<evidence type="ECO:0000256" key="11">
    <source>
        <dbReference type="ARBA" id="ARBA00023136"/>
    </source>
</evidence>
<dbReference type="InterPro" id="IPR050083">
    <property type="entry name" value="HtpX_protease"/>
</dbReference>
<keyword evidence="8 12" id="KW-0862">Zinc</keyword>
<dbReference type="CDD" id="cd07336">
    <property type="entry name" value="M48B_HtpX_like"/>
    <property type="match status" value="1"/>
</dbReference>
<dbReference type="EC" id="3.4.24.-" evidence="12"/>
<dbReference type="Proteomes" id="UP000295777">
    <property type="component" value="Unassembled WGS sequence"/>
</dbReference>
<feature type="active site" evidence="12">
    <location>
        <position position="133"/>
    </location>
</feature>
<evidence type="ECO:0000256" key="6">
    <source>
        <dbReference type="ARBA" id="ARBA00022723"/>
    </source>
</evidence>
<proteinExistence type="inferred from homology"/>
<dbReference type="GO" id="GO:0008270">
    <property type="term" value="F:zinc ion binding"/>
    <property type="evidence" value="ECO:0007669"/>
    <property type="project" value="UniProtKB-UniRule"/>
</dbReference>
<keyword evidence="9 12" id="KW-1133">Transmembrane helix</keyword>
<organism evidence="14 15">
    <name type="scientific">Phorcysia thermohydrogeniphila</name>
    <dbReference type="NCBI Taxonomy" id="936138"/>
    <lineage>
        <taxon>Bacteria</taxon>
        <taxon>Pseudomonadati</taxon>
        <taxon>Aquificota</taxon>
        <taxon>Aquificia</taxon>
        <taxon>Desulfurobacteriales</taxon>
        <taxon>Desulfurobacteriaceae</taxon>
        <taxon>Phorcysia</taxon>
    </lineage>
</organism>
<dbReference type="GO" id="GO:0004222">
    <property type="term" value="F:metalloendopeptidase activity"/>
    <property type="evidence" value="ECO:0007669"/>
    <property type="project" value="UniProtKB-UniRule"/>
</dbReference>
<keyword evidence="7 12" id="KW-0378">Hydrolase</keyword>
<evidence type="ECO:0000256" key="10">
    <source>
        <dbReference type="ARBA" id="ARBA00023049"/>
    </source>
</evidence>
<comment type="subcellular location">
    <subcellularLocation>
        <location evidence="1 12">Cell membrane</location>
        <topology evidence="1 12">Multi-pass membrane protein</topology>
    </subcellularLocation>
</comment>
<dbReference type="InterPro" id="IPR022919">
    <property type="entry name" value="Pept_M48_protease_HtpX"/>
</dbReference>
<sequence length="302" mass="32819">MNWNTLKTTILLGALTGILLVFGKLIGGNAGMIIALFMAAIMNFGSWYFSDKIVLSMYGVRLLSEEEAPDLHAMVERLAKNAGIPKPKVGIAPMDVPNAFATGRNPENGVVVVTPKIVELLNEDELEGVLAHEIAHIKNRDTLIQAVAATIAGAITTLANMAQWFFLFGGNRDEEEGNGLAETIGLILMVILAPIAAVLIQMAISRAREYKADETGGIISGKPEALASALKKLEEYAYRIPPEIAKSEVNPATSHLFIVNPLKGDAIAALFSTHPPTEARVRKLLELAQKLFGRIRETLWRW</sequence>
<keyword evidence="15" id="KW-1185">Reference proteome</keyword>
<keyword evidence="3 12" id="KW-1003">Cell membrane</keyword>
<keyword evidence="5 12" id="KW-0812">Transmembrane</keyword>
<dbReference type="EMBL" id="SMFV01000002">
    <property type="protein sequence ID" value="TCK05289.1"/>
    <property type="molecule type" value="Genomic_DNA"/>
</dbReference>
<feature type="binding site" evidence="12">
    <location>
        <position position="209"/>
    </location>
    <ligand>
        <name>Zn(2+)</name>
        <dbReference type="ChEBI" id="CHEBI:29105"/>
        <note>catalytic</note>
    </ligand>
</feature>
<dbReference type="AlphaFoldDB" id="A0A4R1GHE9"/>
<evidence type="ECO:0000256" key="8">
    <source>
        <dbReference type="ARBA" id="ARBA00022833"/>
    </source>
</evidence>